<organism evidence="2 3">
    <name type="scientific">Mycena rosella</name>
    <name type="common">Pink bonnet</name>
    <name type="synonym">Agaricus rosellus</name>
    <dbReference type="NCBI Taxonomy" id="1033263"/>
    <lineage>
        <taxon>Eukaryota</taxon>
        <taxon>Fungi</taxon>
        <taxon>Dikarya</taxon>
        <taxon>Basidiomycota</taxon>
        <taxon>Agaricomycotina</taxon>
        <taxon>Agaricomycetes</taxon>
        <taxon>Agaricomycetidae</taxon>
        <taxon>Agaricales</taxon>
        <taxon>Marasmiineae</taxon>
        <taxon>Mycenaceae</taxon>
        <taxon>Mycena</taxon>
    </lineage>
</organism>
<dbReference type="AlphaFoldDB" id="A0AAD7CHI7"/>
<comment type="caution">
    <text evidence="2">The sequence shown here is derived from an EMBL/GenBank/DDBJ whole genome shotgun (WGS) entry which is preliminary data.</text>
</comment>
<evidence type="ECO:0000313" key="2">
    <source>
        <dbReference type="EMBL" id="KAJ7649166.1"/>
    </source>
</evidence>
<evidence type="ECO:0000256" key="1">
    <source>
        <dbReference type="SAM" id="SignalP"/>
    </source>
</evidence>
<feature type="chain" id="PRO_5041945144" evidence="1">
    <location>
        <begin position="21"/>
        <end position="151"/>
    </location>
</feature>
<feature type="signal peptide" evidence="1">
    <location>
        <begin position="1"/>
        <end position="20"/>
    </location>
</feature>
<gene>
    <name evidence="2" type="ORF">B0H17DRAFT_1338769</name>
</gene>
<sequence>MLDTWRAALILPVQLQVFDACPCQLRTTCRHFGGVLGLTLLSKRIRSGDGSSCLLFFFRVRAVYGASRLVTAAFGLLWLGVLGTALTVPLGGDAIPIGPTDGDDPRHRRLPGTLVANTYAVHTHTELFKAFFTGAYLSSFSKALLVDDQIY</sequence>
<evidence type="ECO:0000313" key="3">
    <source>
        <dbReference type="Proteomes" id="UP001221757"/>
    </source>
</evidence>
<dbReference type="Proteomes" id="UP001221757">
    <property type="component" value="Unassembled WGS sequence"/>
</dbReference>
<reference evidence="2" key="1">
    <citation type="submission" date="2023-03" db="EMBL/GenBank/DDBJ databases">
        <title>Massive genome expansion in bonnet fungi (Mycena s.s.) driven by repeated elements and novel gene families across ecological guilds.</title>
        <authorList>
            <consortium name="Lawrence Berkeley National Laboratory"/>
            <person name="Harder C.B."/>
            <person name="Miyauchi S."/>
            <person name="Viragh M."/>
            <person name="Kuo A."/>
            <person name="Thoen E."/>
            <person name="Andreopoulos B."/>
            <person name="Lu D."/>
            <person name="Skrede I."/>
            <person name="Drula E."/>
            <person name="Henrissat B."/>
            <person name="Morin E."/>
            <person name="Kohler A."/>
            <person name="Barry K."/>
            <person name="LaButti K."/>
            <person name="Morin E."/>
            <person name="Salamov A."/>
            <person name="Lipzen A."/>
            <person name="Mereny Z."/>
            <person name="Hegedus B."/>
            <person name="Baldrian P."/>
            <person name="Stursova M."/>
            <person name="Weitz H."/>
            <person name="Taylor A."/>
            <person name="Grigoriev I.V."/>
            <person name="Nagy L.G."/>
            <person name="Martin F."/>
            <person name="Kauserud H."/>
        </authorList>
    </citation>
    <scope>NUCLEOTIDE SEQUENCE</scope>
    <source>
        <strain evidence="2">CBHHK067</strain>
    </source>
</reference>
<protein>
    <submittedName>
        <fullName evidence="2">Uncharacterized protein</fullName>
    </submittedName>
</protein>
<keyword evidence="3" id="KW-1185">Reference proteome</keyword>
<dbReference type="EMBL" id="JARKIE010000370">
    <property type="protein sequence ID" value="KAJ7649166.1"/>
    <property type="molecule type" value="Genomic_DNA"/>
</dbReference>
<keyword evidence="1" id="KW-0732">Signal</keyword>
<proteinExistence type="predicted"/>
<name>A0AAD7CHI7_MYCRO</name>
<accession>A0AAD7CHI7</accession>